<feature type="compositionally biased region" description="Basic and acidic residues" evidence="2">
    <location>
        <begin position="787"/>
        <end position="804"/>
    </location>
</feature>
<feature type="region of interest" description="Disordered" evidence="2">
    <location>
        <begin position="377"/>
        <end position="414"/>
    </location>
</feature>
<feature type="compositionally biased region" description="Basic and acidic residues" evidence="2">
    <location>
        <begin position="256"/>
        <end position="270"/>
    </location>
</feature>
<accession>A0A0L0G8N0</accession>
<dbReference type="PANTHER" id="PTHR10063">
    <property type="entry name" value="TUBERIN"/>
    <property type="match status" value="1"/>
</dbReference>
<feature type="compositionally biased region" description="Low complexity" evidence="2">
    <location>
        <begin position="32"/>
        <end position="62"/>
    </location>
</feature>
<dbReference type="EMBL" id="KQ241711">
    <property type="protein sequence ID" value="KNC85269.1"/>
    <property type="molecule type" value="Genomic_DNA"/>
</dbReference>
<dbReference type="RefSeq" id="XP_014159171.1">
    <property type="nucleotide sequence ID" value="XM_014303696.1"/>
</dbReference>
<dbReference type="Pfam" id="PF02145">
    <property type="entry name" value="Rap_GAP"/>
    <property type="match status" value="1"/>
</dbReference>
<feature type="region of interest" description="Disordered" evidence="2">
    <location>
        <begin position="1"/>
        <end position="69"/>
    </location>
</feature>
<dbReference type="Proteomes" id="UP000054560">
    <property type="component" value="Unassembled WGS sequence"/>
</dbReference>
<proteinExistence type="predicted"/>
<feature type="compositionally biased region" description="Basic residues" evidence="2">
    <location>
        <begin position="234"/>
        <end position="244"/>
    </location>
</feature>
<feature type="region of interest" description="Disordered" evidence="2">
    <location>
        <begin position="93"/>
        <end position="114"/>
    </location>
</feature>
<dbReference type="FunFam" id="3.40.50.11210:FF:000001">
    <property type="entry name" value="Ral GTPase-activating protein subunit alpha-1 isoform 1"/>
    <property type="match status" value="1"/>
</dbReference>
<dbReference type="GeneID" id="25903032"/>
<evidence type="ECO:0000259" key="3">
    <source>
        <dbReference type="PROSITE" id="PS50085"/>
    </source>
</evidence>
<feature type="compositionally biased region" description="Low complexity" evidence="2">
    <location>
        <begin position="725"/>
        <end position="743"/>
    </location>
</feature>
<organism evidence="4 5">
    <name type="scientific">Sphaeroforma arctica JP610</name>
    <dbReference type="NCBI Taxonomy" id="667725"/>
    <lineage>
        <taxon>Eukaryota</taxon>
        <taxon>Ichthyosporea</taxon>
        <taxon>Ichthyophonida</taxon>
        <taxon>Sphaeroforma</taxon>
    </lineage>
</organism>
<feature type="region of interest" description="Disordered" evidence="2">
    <location>
        <begin position="1032"/>
        <end position="1052"/>
    </location>
</feature>
<sequence>MTGGTPHLYPNSGGATDPHRNRSLTNPDAQQALNNANVSVLNNSATESRANNSGGNNDGSDNTGQTHTQTSPYSMELLTEVAKQRLITEGLHASTHGRISPSVREAHAHESGADADPDAVFSSAFVVSVPTVPVTPPIPLSPDVHPASILEGQDSPRLLALPSTLVSASTTGEGAGGTGLSLHSSAPKQRARAQTAAARLGHKLPGAQTGAPHTSHSERDTHAHTTQAPCHAHTQAHTHTRAHGRTQATPRIHAVPSDHADARDGAKTQAEHPSTQTEYRSKPSDDHSKQASTSANASEDEWAIVSAVTPTPTSTPSDARLHGSSSNAPTPIPQPLVAPTSLFYPPLLSYEATSTAAMSPAMSPGFWDSHSDLKLASRDSHPYTDNDSPTMGRGLSPPSDDASGDMTPMPLSPMNSHRELAELITSDADVHGSDILDELTHRLGATDLSQEDPQSTRPTRSTPMPMPPNDKARGSLRDNELRVSPPSYRPTPTAKNLTLSIGYQMRLHSRTGTHKDVVMISPTKHSDPVLCSVQPGQPPHHTLMDLPDDVLVVHLPDTAADVVTEITEHSLSTSTDTRPRPHTQGSLHPDTPPSPNEAVRRAMQRQQSTQSDTHIGADTVVEDSPVSQDMGPGGGMLGQSPPPSRAQGMYHAHARAQETAPVAERFTSAQHTTHRKSSQHTHTHAHAHAKGLRSASITSVDEEVRQVVEGIGMGAGGSRGQGDGTPNTSTTRTYTRTRANTSSQAESVGHPPTHRSSGGRMARNGSRHGQASAQKRTPTVILGMGESAERRPTYIGDRGQRDRSSTAGAGGGRSVGTASGGRPQEVALKESQPPITVTDTKTSTTTTTTTGGHGGTHTKGKIHTQAHTNTSTQMTTNTPADTNNPNPNPNTNNGESRIRAQGPARGHRAGAADTPVHPDNGPSPMHKTPMLSFQAPSNKAQSTSHPNDPGASAGVTGSTAAGYNRTRMHGYSAGAGAAGAGVNVEQGAGASGGAVGGGNIPRGNLLGVNGRQPHNTTTMLSKPARYANVPETPARSAKDVPNFVPTPTSRMDEKEELEKRAGNEFLPSFVLAQLFQYDGKPDALTPLPILPEHEQDGTFERGLRLLDKMPFRDTHKIGVVYVAEGNTSGDDILRNDHGSVRYMKFLQQLGTLIRLENSELYTGGLDREEGADGEFTYHWQDDITEVVFHVATLMPSGQAACVDKKRHIGNDFVTIVYNDAPRTYNLHAIRGQFNFIDLIIQPLEDNTNEVLIRTKEVMQTYVPEKFDEIVSDASLATFVRHIAIHANLASCIQQQNEDYVSNAVGRLRHIKRIGERMTSMAQTTGGFIDLT</sequence>
<dbReference type="InterPro" id="IPR000331">
    <property type="entry name" value="Rap/Ran_GAP_dom"/>
</dbReference>
<feature type="compositionally biased region" description="Basic and acidic residues" evidence="2">
    <location>
        <begin position="470"/>
        <end position="481"/>
    </location>
</feature>
<feature type="compositionally biased region" description="Polar residues" evidence="2">
    <location>
        <begin position="604"/>
        <end position="613"/>
    </location>
</feature>
<feature type="compositionally biased region" description="Low complexity" evidence="2">
    <location>
        <begin position="224"/>
        <end position="233"/>
    </location>
</feature>
<feature type="region of interest" description="Disordered" evidence="2">
    <location>
        <begin position="170"/>
        <end position="334"/>
    </location>
</feature>
<dbReference type="GO" id="GO:0005096">
    <property type="term" value="F:GTPase activator activity"/>
    <property type="evidence" value="ECO:0007669"/>
    <property type="project" value="UniProtKB-KW"/>
</dbReference>
<evidence type="ECO:0000256" key="2">
    <source>
        <dbReference type="SAM" id="MobiDB-lite"/>
    </source>
</evidence>
<name>A0A0L0G8N0_9EUKA</name>
<dbReference type="OrthoDB" id="19311at2759"/>
<dbReference type="eggNOG" id="KOG3687">
    <property type="taxonomic scope" value="Eukaryota"/>
</dbReference>
<dbReference type="PROSITE" id="PS50085">
    <property type="entry name" value="RAPGAP"/>
    <property type="match status" value="1"/>
</dbReference>
<feature type="compositionally biased region" description="Polar residues" evidence="2">
    <location>
        <begin position="934"/>
        <end position="946"/>
    </location>
</feature>
<reference evidence="4 5" key="1">
    <citation type="submission" date="2011-02" db="EMBL/GenBank/DDBJ databases">
        <title>The Genome Sequence of Sphaeroforma arctica JP610.</title>
        <authorList>
            <consortium name="The Broad Institute Genome Sequencing Platform"/>
            <person name="Russ C."/>
            <person name="Cuomo C."/>
            <person name="Young S.K."/>
            <person name="Zeng Q."/>
            <person name="Gargeya S."/>
            <person name="Alvarado L."/>
            <person name="Berlin A."/>
            <person name="Chapman S.B."/>
            <person name="Chen Z."/>
            <person name="Freedman E."/>
            <person name="Gellesch M."/>
            <person name="Goldberg J."/>
            <person name="Griggs A."/>
            <person name="Gujja S."/>
            <person name="Heilman E."/>
            <person name="Heiman D."/>
            <person name="Howarth C."/>
            <person name="Mehta T."/>
            <person name="Neiman D."/>
            <person name="Pearson M."/>
            <person name="Roberts A."/>
            <person name="Saif S."/>
            <person name="Shea T."/>
            <person name="Shenoy N."/>
            <person name="Sisk P."/>
            <person name="Stolte C."/>
            <person name="Sykes S."/>
            <person name="White J."/>
            <person name="Yandava C."/>
            <person name="Burger G."/>
            <person name="Gray M.W."/>
            <person name="Holland P.W.H."/>
            <person name="King N."/>
            <person name="Lang F.B.F."/>
            <person name="Roger A.J."/>
            <person name="Ruiz-Trillo I."/>
            <person name="Haas B."/>
            <person name="Nusbaum C."/>
            <person name="Birren B."/>
        </authorList>
    </citation>
    <scope>NUCLEOTIDE SEQUENCE [LARGE SCALE GENOMIC DNA]</scope>
    <source>
        <strain evidence="4 5">JP610</strain>
    </source>
</reference>
<feature type="region of interest" description="Disordered" evidence="2">
    <location>
        <begin position="443"/>
        <end position="494"/>
    </location>
</feature>
<feature type="compositionally biased region" description="Gly residues" evidence="2">
    <location>
        <begin position="712"/>
        <end position="723"/>
    </location>
</feature>
<dbReference type="GO" id="GO:0033596">
    <property type="term" value="C:TSC1-TSC2 complex"/>
    <property type="evidence" value="ECO:0007669"/>
    <property type="project" value="TreeGrafter"/>
</dbReference>
<feature type="compositionally biased region" description="Polar residues" evidence="2">
    <location>
        <begin position="767"/>
        <end position="777"/>
    </location>
</feature>
<keyword evidence="1" id="KW-0343">GTPase activation</keyword>
<evidence type="ECO:0000256" key="1">
    <source>
        <dbReference type="ARBA" id="ARBA00022468"/>
    </source>
</evidence>
<gene>
    <name evidence="4" type="ORF">SARC_02528</name>
</gene>
<feature type="compositionally biased region" description="Low complexity" evidence="2">
    <location>
        <begin position="836"/>
        <end position="850"/>
    </location>
</feature>
<dbReference type="GO" id="GO:0032007">
    <property type="term" value="P:negative regulation of TOR signaling"/>
    <property type="evidence" value="ECO:0007669"/>
    <property type="project" value="TreeGrafter"/>
</dbReference>
<feature type="region of interest" description="Disordered" evidence="2">
    <location>
        <begin position="567"/>
        <end position="699"/>
    </location>
</feature>
<dbReference type="InterPro" id="IPR027107">
    <property type="entry name" value="Tuberin/Ral-act_asu"/>
</dbReference>
<feature type="compositionally biased region" description="Basic and acidic residues" evidence="2">
    <location>
        <begin position="279"/>
        <end position="289"/>
    </location>
</feature>
<feature type="domain" description="Rap-GAP" evidence="3">
    <location>
        <begin position="1103"/>
        <end position="1321"/>
    </location>
</feature>
<dbReference type="SUPFAM" id="SSF111347">
    <property type="entry name" value="Rap/Ran-GAP"/>
    <property type="match status" value="1"/>
</dbReference>
<dbReference type="InterPro" id="IPR035974">
    <property type="entry name" value="Rap/Ran-GAP_sf"/>
</dbReference>
<dbReference type="STRING" id="667725.A0A0L0G8N0"/>
<feature type="compositionally biased region" description="Low complexity" evidence="2">
    <location>
        <begin position="865"/>
        <end position="893"/>
    </location>
</feature>
<dbReference type="PANTHER" id="PTHR10063:SF0">
    <property type="entry name" value="TUBERIN"/>
    <property type="match status" value="1"/>
</dbReference>
<feature type="compositionally biased region" description="Basic residues" evidence="2">
    <location>
        <begin position="672"/>
        <end position="691"/>
    </location>
</feature>
<evidence type="ECO:0000313" key="4">
    <source>
        <dbReference type="EMBL" id="KNC85269.1"/>
    </source>
</evidence>
<evidence type="ECO:0000313" key="5">
    <source>
        <dbReference type="Proteomes" id="UP000054560"/>
    </source>
</evidence>
<feature type="region of interest" description="Disordered" evidence="2">
    <location>
        <begin position="712"/>
        <end position="958"/>
    </location>
</feature>
<keyword evidence="5" id="KW-1185">Reference proteome</keyword>
<protein>
    <recommendedName>
        <fullName evidence="3">Rap-GAP domain-containing protein</fullName>
    </recommendedName>
</protein>
<dbReference type="GO" id="GO:0051056">
    <property type="term" value="P:regulation of small GTPase mediated signal transduction"/>
    <property type="evidence" value="ECO:0007669"/>
    <property type="project" value="InterPro"/>
</dbReference>
<dbReference type="Gene3D" id="3.40.50.11210">
    <property type="entry name" value="Rap/Ran-GAP"/>
    <property type="match status" value="1"/>
</dbReference>
<dbReference type="GO" id="GO:0005634">
    <property type="term" value="C:nucleus"/>
    <property type="evidence" value="ECO:0007669"/>
    <property type="project" value="InterPro"/>
</dbReference>